<protein>
    <recommendedName>
        <fullName evidence="3">F-box domain-containing protein</fullName>
    </recommendedName>
</protein>
<accession>A0A9P4I0J7</accession>
<sequence>MPHLLDLPNEILEQIIQFVRVLPRTRSACSGPWPLPEHFHAWVGQALLEDSQNDWSKREGLISLASTCKQLYVETLRVYYQEAPAINCQHPKTLRQKFESPLPYQKLQLIKETWLQEIWHERVTNLAHAKLCGELPHLKSITVYELQWKKRAFDYEANGLYDRQDRMIPREPLPTTSVEPPDKIAQAMRDAAIDLQFLKYVPDYRPA</sequence>
<dbReference type="AlphaFoldDB" id="A0A9P4I0J7"/>
<evidence type="ECO:0000313" key="2">
    <source>
        <dbReference type="Proteomes" id="UP000799772"/>
    </source>
</evidence>
<dbReference type="EMBL" id="ML978143">
    <property type="protein sequence ID" value="KAF2092735.1"/>
    <property type="molecule type" value="Genomic_DNA"/>
</dbReference>
<name>A0A9P4I0J7_9PEZI</name>
<proteinExistence type="predicted"/>
<gene>
    <name evidence="1" type="ORF">NA57DRAFT_82098</name>
</gene>
<evidence type="ECO:0000313" key="1">
    <source>
        <dbReference type="EMBL" id="KAF2092735.1"/>
    </source>
</evidence>
<evidence type="ECO:0008006" key="3">
    <source>
        <dbReference type="Google" id="ProtNLM"/>
    </source>
</evidence>
<comment type="caution">
    <text evidence="1">The sequence shown here is derived from an EMBL/GenBank/DDBJ whole genome shotgun (WGS) entry which is preliminary data.</text>
</comment>
<dbReference type="Proteomes" id="UP000799772">
    <property type="component" value="Unassembled WGS sequence"/>
</dbReference>
<reference evidence="1" key="1">
    <citation type="journal article" date="2020" name="Stud. Mycol.">
        <title>101 Dothideomycetes genomes: a test case for predicting lifestyles and emergence of pathogens.</title>
        <authorList>
            <person name="Haridas S."/>
            <person name="Albert R."/>
            <person name="Binder M."/>
            <person name="Bloem J."/>
            <person name="Labutti K."/>
            <person name="Salamov A."/>
            <person name="Andreopoulos B."/>
            <person name="Baker S."/>
            <person name="Barry K."/>
            <person name="Bills G."/>
            <person name="Bluhm B."/>
            <person name="Cannon C."/>
            <person name="Castanera R."/>
            <person name="Culley D."/>
            <person name="Daum C."/>
            <person name="Ezra D."/>
            <person name="Gonzalez J."/>
            <person name="Henrissat B."/>
            <person name="Kuo A."/>
            <person name="Liang C."/>
            <person name="Lipzen A."/>
            <person name="Lutzoni F."/>
            <person name="Magnuson J."/>
            <person name="Mondo S."/>
            <person name="Nolan M."/>
            <person name="Ohm R."/>
            <person name="Pangilinan J."/>
            <person name="Park H.-J."/>
            <person name="Ramirez L."/>
            <person name="Alfaro M."/>
            <person name="Sun H."/>
            <person name="Tritt A."/>
            <person name="Yoshinaga Y."/>
            <person name="Zwiers L.-H."/>
            <person name="Turgeon B."/>
            <person name="Goodwin S."/>
            <person name="Spatafora J."/>
            <person name="Crous P."/>
            <person name="Grigoriev I."/>
        </authorList>
    </citation>
    <scope>NUCLEOTIDE SEQUENCE</scope>
    <source>
        <strain evidence="1">CBS 133067</strain>
    </source>
</reference>
<organism evidence="1 2">
    <name type="scientific">Rhizodiscina lignyota</name>
    <dbReference type="NCBI Taxonomy" id="1504668"/>
    <lineage>
        <taxon>Eukaryota</taxon>
        <taxon>Fungi</taxon>
        <taxon>Dikarya</taxon>
        <taxon>Ascomycota</taxon>
        <taxon>Pezizomycotina</taxon>
        <taxon>Dothideomycetes</taxon>
        <taxon>Pleosporomycetidae</taxon>
        <taxon>Aulographales</taxon>
        <taxon>Rhizodiscinaceae</taxon>
        <taxon>Rhizodiscina</taxon>
    </lineage>
</organism>
<keyword evidence="2" id="KW-1185">Reference proteome</keyword>